<accession>A0A917MM29</accession>
<dbReference type="GO" id="GO:0006950">
    <property type="term" value="P:response to stress"/>
    <property type="evidence" value="ECO:0007669"/>
    <property type="project" value="TreeGrafter"/>
</dbReference>
<dbReference type="EMBL" id="BMJY01000009">
    <property type="protein sequence ID" value="GGH45786.1"/>
    <property type="molecule type" value="Genomic_DNA"/>
</dbReference>
<reference evidence="2" key="2">
    <citation type="submission" date="2020-09" db="EMBL/GenBank/DDBJ databases">
        <authorList>
            <person name="Sun Q."/>
            <person name="Zhou Y."/>
        </authorList>
    </citation>
    <scope>NUCLEOTIDE SEQUENCE</scope>
    <source>
        <strain evidence="2">CGMCC 1.15794</strain>
    </source>
</reference>
<dbReference type="InterPro" id="IPR036388">
    <property type="entry name" value="WH-like_DNA-bd_sf"/>
</dbReference>
<sequence>MSTGVERITVNGFSDFVALAEERARTAFGGSAERQHAVTIGLFMRRVNTLMGVDAEREMGLTWTAFRVGFALWVAGPQEPHRVAMMASMSRAAVSAARKALEALGYVATVSSEADLRSVVMSLTPEGASHIEGVYRRHLELTEEWLSPLSDPEKLILMGLLGKIMSSPRASEYGPGRVVNT</sequence>
<dbReference type="Proteomes" id="UP000657592">
    <property type="component" value="Unassembled WGS sequence"/>
</dbReference>
<evidence type="ECO:0000313" key="3">
    <source>
        <dbReference type="Proteomes" id="UP000657592"/>
    </source>
</evidence>
<evidence type="ECO:0000259" key="1">
    <source>
        <dbReference type="PROSITE" id="PS50995"/>
    </source>
</evidence>
<dbReference type="PANTHER" id="PTHR33164:SF43">
    <property type="entry name" value="HTH-TYPE TRANSCRIPTIONAL REPRESSOR YETL"/>
    <property type="match status" value="1"/>
</dbReference>
<dbReference type="SUPFAM" id="SSF46785">
    <property type="entry name" value="Winged helix' DNA-binding domain"/>
    <property type="match status" value="1"/>
</dbReference>
<dbReference type="AlphaFoldDB" id="A0A917MM29"/>
<comment type="caution">
    <text evidence="2">The sequence shown here is derived from an EMBL/GenBank/DDBJ whole genome shotgun (WGS) entry which is preliminary data.</text>
</comment>
<reference evidence="2" key="1">
    <citation type="journal article" date="2014" name="Int. J. Syst. Evol. Microbiol.">
        <title>Complete genome sequence of Corynebacterium casei LMG S-19264T (=DSM 44701T), isolated from a smear-ripened cheese.</title>
        <authorList>
            <consortium name="US DOE Joint Genome Institute (JGI-PGF)"/>
            <person name="Walter F."/>
            <person name="Albersmeier A."/>
            <person name="Kalinowski J."/>
            <person name="Ruckert C."/>
        </authorList>
    </citation>
    <scope>NUCLEOTIDE SEQUENCE</scope>
    <source>
        <strain evidence="2">CGMCC 1.15794</strain>
    </source>
</reference>
<name>A0A917MM29_9MICO</name>
<dbReference type="Gene3D" id="1.10.10.10">
    <property type="entry name" value="Winged helix-like DNA-binding domain superfamily/Winged helix DNA-binding domain"/>
    <property type="match status" value="1"/>
</dbReference>
<keyword evidence="3" id="KW-1185">Reference proteome</keyword>
<feature type="domain" description="HTH marR-type" evidence="1">
    <location>
        <begin position="33"/>
        <end position="166"/>
    </location>
</feature>
<dbReference type="PANTHER" id="PTHR33164">
    <property type="entry name" value="TRANSCRIPTIONAL REGULATOR, MARR FAMILY"/>
    <property type="match status" value="1"/>
</dbReference>
<dbReference type="PROSITE" id="PS50995">
    <property type="entry name" value="HTH_MARR_2"/>
    <property type="match status" value="1"/>
</dbReference>
<proteinExistence type="predicted"/>
<dbReference type="SMART" id="SM00347">
    <property type="entry name" value="HTH_MARR"/>
    <property type="match status" value="1"/>
</dbReference>
<gene>
    <name evidence="2" type="ORF">GCM10010921_21410</name>
</gene>
<protein>
    <recommendedName>
        <fullName evidence="1">HTH marR-type domain-containing protein</fullName>
    </recommendedName>
</protein>
<dbReference type="InterPro" id="IPR000835">
    <property type="entry name" value="HTH_MarR-typ"/>
</dbReference>
<dbReference type="RefSeq" id="WP_188756283.1">
    <property type="nucleotide sequence ID" value="NZ_BMJY01000009.1"/>
</dbReference>
<organism evidence="2 3">
    <name type="scientific">Microbacterium album</name>
    <dbReference type="NCBI Taxonomy" id="2053191"/>
    <lineage>
        <taxon>Bacteria</taxon>
        <taxon>Bacillati</taxon>
        <taxon>Actinomycetota</taxon>
        <taxon>Actinomycetes</taxon>
        <taxon>Micrococcales</taxon>
        <taxon>Microbacteriaceae</taxon>
        <taxon>Microbacterium</taxon>
    </lineage>
</organism>
<dbReference type="InterPro" id="IPR036390">
    <property type="entry name" value="WH_DNA-bd_sf"/>
</dbReference>
<evidence type="ECO:0000313" key="2">
    <source>
        <dbReference type="EMBL" id="GGH45786.1"/>
    </source>
</evidence>
<dbReference type="GO" id="GO:0003700">
    <property type="term" value="F:DNA-binding transcription factor activity"/>
    <property type="evidence" value="ECO:0007669"/>
    <property type="project" value="InterPro"/>
</dbReference>
<dbReference type="InterPro" id="IPR039422">
    <property type="entry name" value="MarR/SlyA-like"/>
</dbReference>